<comment type="similarity">
    <text evidence="1">Belongs to the glutaredoxin family. CPYC subfamily.</text>
</comment>
<gene>
    <name evidence="7" type="ORF">g.85854</name>
</gene>
<dbReference type="PROSITE" id="PS00195">
    <property type="entry name" value="GLUTAREDOXIN_1"/>
    <property type="match status" value="1"/>
</dbReference>
<dbReference type="CDD" id="cd03419">
    <property type="entry name" value="GRX_GRXh_1_2_like"/>
    <property type="match status" value="1"/>
</dbReference>
<organism evidence="7">
    <name type="scientific">Auxenochlorella protothecoides</name>
    <name type="common">Green microalga</name>
    <name type="synonym">Chlorella protothecoides</name>
    <dbReference type="NCBI Taxonomy" id="3075"/>
    <lineage>
        <taxon>Eukaryota</taxon>
        <taxon>Viridiplantae</taxon>
        <taxon>Chlorophyta</taxon>
        <taxon>core chlorophytes</taxon>
        <taxon>Trebouxiophyceae</taxon>
        <taxon>Chlorellales</taxon>
        <taxon>Chlorellaceae</taxon>
        <taxon>Auxenochlorella</taxon>
    </lineage>
</organism>
<dbReference type="InterPro" id="IPR011899">
    <property type="entry name" value="Glutaredoxin_euk/vir"/>
</dbReference>
<dbReference type="PRINTS" id="PR00160">
    <property type="entry name" value="GLUTAREDOXIN"/>
</dbReference>
<dbReference type="PANTHER" id="PTHR45694:SF18">
    <property type="entry name" value="GLUTAREDOXIN-1-RELATED"/>
    <property type="match status" value="1"/>
</dbReference>
<dbReference type="GO" id="GO:0015038">
    <property type="term" value="F:glutathione disulfide oxidoreductase activity"/>
    <property type="evidence" value="ECO:0007669"/>
    <property type="project" value="TreeGrafter"/>
</dbReference>
<dbReference type="EMBL" id="GDKF01004818">
    <property type="protein sequence ID" value="JAT73804.1"/>
    <property type="molecule type" value="Transcribed_RNA"/>
</dbReference>
<evidence type="ECO:0000313" key="7">
    <source>
        <dbReference type="EMBL" id="JAT73804.1"/>
    </source>
</evidence>
<dbReference type="InterPro" id="IPR011767">
    <property type="entry name" value="GLR_AS"/>
</dbReference>
<dbReference type="PROSITE" id="PS00194">
    <property type="entry name" value="THIOREDOXIN_1"/>
    <property type="match status" value="1"/>
</dbReference>
<dbReference type="InterPro" id="IPR036249">
    <property type="entry name" value="Thioredoxin-like_sf"/>
</dbReference>
<dbReference type="FunFam" id="3.40.30.10:FF:000093">
    <property type="entry name" value="Glutaredoxin 2"/>
    <property type="match status" value="1"/>
</dbReference>
<evidence type="ECO:0000256" key="2">
    <source>
        <dbReference type="ARBA" id="ARBA00022448"/>
    </source>
</evidence>
<dbReference type="AlphaFoldDB" id="A0A1D2A3R0"/>
<keyword evidence="3" id="KW-0249">Electron transport</keyword>
<name>A0A1D2A3R0_AUXPR</name>
<feature type="domain" description="Glutaredoxin" evidence="6">
    <location>
        <begin position="71"/>
        <end position="133"/>
    </location>
</feature>
<dbReference type="GO" id="GO:0034599">
    <property type="term" value="P:cellular response to oxidative stress"/>
    <property type="evidence" value="ECO:0007669"/>
    <property type="project" value="TreeGrafter"/>
</dbReference>
<keyword evidence="4" id="KW-1015">Disulfide bond</keyword>
<sequence>MASFALATTGASLAFTRVLRPQSLHRVALARPAAVRTKALPNPRRALSVTTRAMSGDLVATLKEKNKKNPVVVYSKTYCPYCAEVKSLFQKLKVDAKVIELDSLADGNDVQQALFEVVGKKTVPQVFVGGQHIGGCDDTMAANDSGKLKEMLKEAGLSVA</sequence>
<dbReference type="SUPFAM" id="SSF52833">
    <property type="entry name" value="Thioredoxin-like"/>
    <property type="match status" value="1"/>
</dbReference>
<evidence type="ECO:0000256" key="5">
    <source>
        <dbReference type="ARBA" id="ARBA00023284"/>
    </source>
</evidence>
<dbReference type="Gene3D" id="3.40.30.10">
    <property type="entry name" value="Glutaredoxin"/>
    <property type="match status" value="1"/>
</dbReference>
<proteinExistence type="inferred from homology"/>
<protein>
    <recommendedName>
        <fullName evidence="6">Glutaredoxin domain-containing protein</fullName>
    </recommendedName>
</protein>
<dbReference type="InterPro" id="IPR002109">
    <property type="entry name" value="Glutaredoxin"/>
</dbReference>
<evidence type="ECO:0000259" key="6">
    <source>
        <dbReference type="Pfam" id="PF00462"/>
    </source>
</evidence>
<keyword evidence="2" id="KW-0813">Transport</keyword>
<evidence type="ECO:0000256" key="4">
    <source>
        <dbReference type="ARBA" id="ARBA00023157"/>
    </source>
</evidence>
<dbReference type="PANTHER" id="PTHR45694">
    <property type="entry name" value="GLUTAREDOXIN 2"/>
    <property type="match status" value="1"/>
</dbReference>
<keyword evidence="5" id="KW-0676">Redox-active center</keyword>
<dbReference type="PROSITE" id="PS51354">
    <property type="entry name" value="GLUTAREDOXIN_2"/>
    <property type="match status" value="1"/>
</dbReference>
<accession>A0A1D2A3R0</accession>
<dbReference type="InterPro" id="IPR014025">
    <property type="entry name" value="Glutaredoxin_subgr"/>
</dbReference>
<dbReference type="InterPro" id="IPR017937">
    <property type="entry name" value="Thioredoxin_CS"/>
</dbReference>
<dbReference type="NCBIfam" id="TIGR02180">
    <property type="entry name" value="GRX_euk"/>
    <property type="match status" value="1"/>
</dbReference>
<dbReference type="GO" id="GO:0005737">
    <property type="term" value="C:cytoplasm"/>
    <property type="evidence" value="ECO:0007669"/>
    <property type="project" value="TreeGrafter"/>
</dbReference>
<evidence type="ECO:0000256" key="1">
    <source>
        <dbReference type="ARBA" id="ARBA00007190"/>
    </source>
</evidence>
<evidence type="ECO:0000256" key="3">
    <source>
        <dbReference type="ARBA" id="ARBA00022982"/>
    </source>
</evidence>
<dbReference type="Pfam" id="PF00462">
    <property type="entry name" value="Glutaredoxin"/>
    <property type="match status" value="1"/>
</dbReference>
<reference evidence="7" key="1">
    <citation type="submission" date="2015-08" db="EMBL/GenBank/DDBJ databases">
        <authorList>
            <person name="Babu N.S."/>
            <person name="Beckwith C.J."/>
            <person name="Beseler K.G."/>
            <person name="Brison A."/>
            <person name="Carone J.V."/>
            <person name="Caskin T.P."/>
            <person name="Diamond M."/>
            <person name="Durham M.E."/>
            <person name="Foxe J.M."/>
            <person name="Go M."/>
            <person name="Henderson B.A."/>
            <person name="Jones I.B."/>
            <person name="McGettigan J.A."/>
            <person name="Micheletti S.J."/>
            <person name="Nasrallah M.E."/>
            <person name="Ortiz D."/>
            <person name="Piller C.R."/>
            <person name="Privatt S.R."/>
            <person name="Schneider S.L."/>
            <person name="Sharp S."/>
            <person name="Smith T.C."/>
            <person name="Stanton J.D."/>
            <person name="Ullery H.E."/>
            <person name="Wilson R.J."/>
            <person name="Serrano M.G."/>
            <person name="Buck G."/>
            <person name="Lee V."/>
            <person name="Wang Y."/>
            <person name="Carvalho R."/>
            <person name="Voegtly L."/>
            <person name="Shi R."/>
            <person name="Duckworth R."/>
            <person name="Johnson A."/>
            <person name="Loviza R."/>
            <person name="Walstead R."/>
            <person name="Shah Z."/>
            <person name="Kiflezghi M."/>
            <person name="Wade K."/>
            <person name="Ball S.L."/>
            <person name="Bradley K.W."/>
            <person name="Asai D.J."/>
            <person name="Bowman C.A."/>
            <person name="Russell D.A."/>
            <person name="Pope W.H."/>
            <person name="Jacobs-Sera D."/>
            <person name="Hendrix R.W."/>
            <person name="Hatfull G.F."/>
        </authorList>
    </citation>
    <scope>NUCLEOTIDE SEQUENCE</scope>
</reference>